<evidence type="ECO:0008006" key="4">
    <source>
        <dbReference type="Google" id="ProtNLM"/>
    </source>
</evidence>
<evidence type="ECO:0000313" key="2">
    <source>
        <dbReference type="EMBL" id="GGN15338.1"/>
    </source>
</evidence>
<organism evidence="2 3">
    <name type="scientific">Halarchaeum nitratireducens</name>
    <dbReference type="NCBI Taxonomy" id="489913"/>
    <lineage>
        <taxon>Archaea</taxon>
        <taxon>Methanobacteriati</taxon>
        <taxon>Methanobacteriota</taxon>
        <taxon>Stenosarchaea group</taxon>
        <taxon>Halobacteria</taxon>
        <taxon>Halobacteriales</taxon>
        <taxon>Halobacteriaceae</taxon>
    </lineage>
</organism>
<protein>
    <recommendedName>
        <fullName evidence="4">Glycoside hydrolase domain protein</fullName>
    </recommendedName>
</protein>
<accession>A0A830GB95</accession>
<sequence length="276" mass="29848">MYGIVTRNAEEIEWSEFDVGFYEVKRVTGQHGEPVEGAVNLVSCFADTASAATEDDAVAVDSSGRPATTDHPDLDSGHVCPSDEGYRNGLYEVIEACTRASGDVRLDEVGFPGPGFCHCERCEGAFAESEYDEWAAWRASVLTSFVAGAAERVPGDLYLTLHPDPYPGHLFARSGIDLEALAAHVDEFVVPLYDTAYGTTYWLESLASGFADRLTDLDARLGVELYAVDPDVDALAAAAETVEAQADGVYFGYHSGNARAVLRRWDAEARDGVEWG</sequence>
<evidence type="ECO:0000256" key="1">
    <source>
        <dbReference type="SAM" id="MobiDB-lite"/>
    </source>
</evidence>
<feature type="region of interest" description="Disordered" evidence="1">
    <location>
        <begin position="56"/>
        <end position="79"/>
    </location>
</feature>
<name>A0A830GB95_9EURY</name>
<dbReference type="OrthoDB" id="211843at2157"/>
<dbReference type="AlphaFoldDB" id="A0A830GB95"/>
<dbReference type="Proteomes" id="UP000608850">
    <property type="component" value="Unassembled WGS sequence"/>
</dbReference>
<keyword evidence="3" id="KW-1185">Reference proteome</keyword>
<comment type="caution">
    <text evidence="2">The sequence shown here is derived from an EMBL/GenBank/DDBJ whole genome shotgun (WGS) entry which is preliminary data.</text>
</comment>
<reference evidence="2 3" key="1">
    <citation type="journal article" date="2019" name="Int. J. Syst. Evol. Microbiol.">
        <title>The Global Catalogue of Microorganisms (GCM) 10K type strain sequencing project: providing services to taxonomists for standard genome sequencing and annotation.</title>
        <authorList>
            <consortium name="The Broad Institute Genomics Platform"/>
            <consortium name="The Broad Institute Genome Sequencing Center for Infectious Disease"/>
            <person name="Wu L."/>
            <person name="Ma J."/>
        </authorList>
    </citation>
    <scope>NUCLEOTIDE SEQUENCE [LARGE SCALE GENOMIC DNA]</scope>
    <source>
        <strain evidence="2 3">JCM 16331</strain>
    </source>
</reference>
<gene>
    <name evidence="2" type="ORF">GCM10009021_14610</name>
</gene>
<evidence type="ECO:0000313" key="3">
    <source>
        <dbReference type="Proteomes" id="UP000608850"/>
    </source>
</evidence>
<dbReference type="RefSeq" id="WP_188878063.1">
    <property type="nucleotide sequence ID" value="NZ_BMOQ01000004.1"/>
</dbReference>
<proteinExistence type="predicted"/>
<dbReference type="EMBL" id="BMOQ01000004">
    <property type="protein sequence ID" value="GGN15338.1"/>
    <property type="molecule type" value="Genomic_DNA"/>
</dbReference>